<name>A0A510V331_9CELL</name>
<feature type="transmembrane region" description="Helical" evidence="2">
    <location>
        <begin position="130"/>
        <end position="149"/>
    </location>
</feature>
<evidence type="ECO:0000313" key="4">
    <source>
        <dbReference type="Proteomes" id="UP000321118"/>
    </source>
</evidence>
<feature type="compositionally biased region" description="Low complexity" evidence="1">
    <location>
        <begin position="344"/>
        <end position="356"/>
    </location>
</feature>
<protein>
    <submittedName>
        <fullName evidence="3">Uncharacterized protein</fullName>
    </submittedName>
</protein>
<reference evidence="3 4" key="1">
    <citation type="submission" date="2019-07" db="EMBL/GenBank/DDBJ databases">
        <title>Whole genome shotgun sequence of Cellulomonas xylanilytica NBRC 101102.</title>
        <authorList>
            <person name="Hosoyama A."/>
            <person name="Uohara A."/>
            <person name="Ohji S."/>
            <person name="Ichikawa N."/>
        </authorList>
    </citation>
    <scope>NUCLEOTIDE SEQUENCE [LARGE SCALE GENOMIC DNA]</scope>
    <source>
        <strain evidence="3 4">NBRC 101102</strain>
    </source>
</reference>
<organism evidence="3 4">
    <name type="scientific">Cellulomonas xylanilytica</name>
    <dbReference type="NCBI Taxonomy" id="233583"/>
    <lineage>
        <taxon>Bacteria</taxon>
        <taxon>Bacillati</taxon>
        <taxon>Actinomycetota</taxon>
        <taxon>Actinomycetes</taxon>
        <taxon>Micrococcales</taxon>
        <taxon>Cellulomonadaceae</taxon>
        <taxon>Cellulomonas</taxon>
    </lineage>
</organism>
<keyword evidence="2" id="KW-0812">Transmembrane</keyword>
<proteinExistence type="predicted"/>
<keyword evidence="2" id="KW-1133">Transmembrane helix</keyword>
<gene>
    <name evidence="3" type="ORF">CXY01_18130</name>
</gene>
<dbReference type="AlphaFoldDB" id="A0A510V331"/>
<dbReference type="OrthoDB" id="5185521at2"/>
<dbReference type="RefSeq" id="WP_146927118.1">
    <property type="nucleotide sequence ID" value="NZ_BJUB01000005.1"/>
</dbReference>
<feature type="region of interest" description="Disordered" evidence="1">
    <location>
        <begin position="334"/>
        <end position="371"/>
    </location>
</feature>
<sequence>MSVLDTTDVLDVAGYAAAVRRSLADLGPEQVDDLTDDLEADLAEALDDERHVAHGRGVLEQFGPPVEYAAELRAAAGLAPAAAPTGRVRLFGDPVEDTRRLGRWALGRLRAQAWWAPVEAFLIALRPAWWLLRGWVVYQLVALVLGVSGWLPRNLAAFLVLVGAVVLSVQYGRGEWFRSRRVTWLAVTANVVAVLAVLPLLAGAHDRVAASESVYADYTAGRLSGGGGTQTIIQDKAVDGVVVDGMQVSNLFVYDAEGNPLSDVQVYDDRGRPVRTTFDNGFDQYWFPEATEPWSFVSRVDSDGRARWNVYPLQGAPTSEFTYDDDGLQVLPAGSSATTPPWPFAKAPALDAAPEATIGAEGPAPTPTSTP</sequence>
<dbReference type="EMBL" id="BJUB01000005">
    <property type="protein sequence ID" value="GEK21293.1"/>
    <property type="molecule type" value="Genomic_DNA"/>
</dbReference>
<feature type="transmembrane region" description="Helical" evidence="2">
    <location>
        <begin position="155"/>
        <end position="172"/>
    </location>
</feature>
<accession>A0A510V331</accession>
<keyword evidence="2" id="KW-0472">Membrane</keyword>
<evidence type="ECO:0000256" key="1">
    <source>
        <dbReference type="SAM" id="MobiDB-lite"/>
    </source>
</evidence>
<dbReference type="Pfam" id="PF22564">
    <property type="entry name" value="HAAS"/>
    <property type="match status" value="1"/>
</dbReference>
<keyword evidence="4" id="KW-1185">Reference proteome</keyword>
<dbReference type="Proteomes" id="UP000321118">
    <property type="component" value="Unassembled WGS sequence"/>
</dbReference>
<feature type="transmembrane region" description="Helical" evidence="2">
    <location>
        <begin position="184"/>
        <end position="204"/>
    </location>
</feature>
<comment type="caution">
    <text evidence="3">The sequence shown here is derived from an EMBL/GenBank/DDBJ whole genome shotgun (WGS) entry which is preliminary data.</text>
</comment>
<evidence type="ECO:0000256" key="2">
    <source>
        <dbReference type="SAM" id="Phobius"/>
    </source>
</evidence>
<evidence type="ECO:0000313" key="3">
    <source>
        <dbReference type="EMBL" id="GEK21293.1"/>
    </source>
</evidence>